<dbReference type="AlphaFoldDB" id="A0A915E6B0"/>
<evidence type="ECO:0000313" key="2">
    <source>
        <dbReference type="Proteomes" id="UP000887574"/>
    </source>
</evidence>
<dbReference type="Proteomes" id="UP000887574">
    <property type="component" value="Unplaced"/>
</dbReference>
<keyword evidence="2" id="KW-1185">Reference proteome</keyword>
<evidence type="ECO:0000256" key="1">
    <source>
        <dbReference type="SAM" id="MobiDB-lite"/>
    </source>
</evidence>
<sequence length="81" mass="9156">MMTAANRGKKVDYCYRKDGSRDAHHQVPKTADSHCYEMDVHDGKKRKDGTEESTYSLRRMPKPTSARTGLSQKYSAAISDC</sequence>
<accession>A0A915E6B0</accession>
<proteinExistence type="predicted"/>
<protein>
    <submittedName>
        <fullName evidence="3">Uncharacterized protein</fullName>
    </submittedName>
</protein>
<evidence type="ECO:0000313" key="3">
    <source>
        <dbReference type="WBParaSite" id="jg26657"/>
    </source>
</evidence>
<name>A0A915E6B0_9BILA</name>
<feature type="compositionally biased region" description="Polar residues" evidence="1">
    <location>
        <begin position="65"/>
        <end position="74"/>
    </location>
</feature>
<feature type="region of interest" description="Disordered" evidence="1">
    <location>
        <begin position="19"/>
        <end position="81"/>
    </location>
</feature>
<reference evidence="3" key="1">
    <citation type="submission" date="2022-11" db="UniProtKB">
        <authorList>
            <consortium name="WormBaseParasite"/>
        </authorList>
    </citation>
    <scope>IDENTIFICATION</scope>
</reference>
<organism evidence="2 3">
    <name type="scientific">Ditylenchus dipsaci</name>
    <dbReference type="NCBI Taxonomy" id="166011"/>
    <lineage>
        <taxon>Eukaryota</taxon>
        <taxon>Metazoa</taxon>
        <taxon>Ecdysozoa</taxon>
        <taxon>Nematoda</taxon>
        <taxon>Chromadorea</taxon>
        <taxon>Rhabditida</taxon>
        <taxon>Tylenchina</taxon>
        <taxon>Tylenchomorpha</taxon>
        <taxon>Sphaerularioidea</taxon>
        <taxon>Anguinidae</taxon>
        <taxon>Anguininae</taxon>
        <taxon>Ditylenchus</taxon>
    </lineage>
</organism>
<feature type="compositionally biased region" description="Basic and acidic residues" evidence="1">
    <location>
        <begin position="19"/>
        <end position="42"/>
    </location>
</feature>
<dbReference type="WBParaSite" id="jg26657">
    <property type="protein sequence ID" value="jg26657"/>
    <property type="gene ID" value="jg26657"/>
</dbReference>